<name>A0A1H3F0Z9_9FLAO</name>
<feature type="domain" description="PhoD-like phosphatase metallophosphatase" evidence="1">
    <location>
        <begin position="25"/>
        <end position="253"/>
    </location>
</feature>
<sequence length="330" mass="38531">MLFSIYSNGQLKNSKQADFILSFGSCNNQHLPNNLWKEVSKNQPNVWLWGGDIIYSDTKDMKYLSKNYQKQKNNKDYKLFAKNTEILGTWDDHDYGVNDGGVEYSKKNESQQLFLDFFDVPKNDKRRSQQGVYYSKEYKVKNTIIKVIILDTRYFRTPLTRSNSKRKRYTPSNVQTNNMLGESQWKWLKNELTTSKASYTVIMSSIQFLSNLHGFETWGNMPNEVKKLEDLLVKTNTKNAIILSGDRHISEISSKKIKGLNYPLIDFTSSGLTHSYTSYSGELNPYRIVDVVFKKSFGILKFNLKTNEVTMEIRGRKNILYKSYIQKYNE</sequence>
<accession>A0A1H3F0Z9</accession>
<dbReference type="PANTHER" id="PTHR33987:SF1">
    <property type="entry name" value="CALCINEURIN-LIKE METALLO-PHOSPHOESTERASE SUPERFAMILY PROTEIN"/>
    <property type="match status" value="1"/>
</dbReference>
<dbReference type="CDD" id="cd07389">
    <property type="entry name" value="MPP_PhoD"/>
    <property type="match status" value="1"/>
</dbReference>
<dbReference type="InterPro" id="IPR018946">
    <property type="entry name" value="PhoD-like_MPP"/>
</dbReference>
<evidence type="ECO:0000313" key="3">
    <source>
        <dbReference type="Proteomes" id="UP000199595"/>
    </source>
</evidence>
<dbReference type="PANTHER" id="PTHR33987">
    <property type="entry name" value="CALCINEURIN-LIKE METALLO-PHOSPHOESTERASE SUPERFAMILY PROTEIN"/>
    <property type="match status" value="1"/>
</dbReference>
<protein>
    <submittedName>
        <fullName evidence="2">Alkaline phosphatase D</fullName>
    </submittedName>
</protein>
<dbReference type="Proteomes" id="UP000199595">
    <property type="component" value="Unassembled WGS sequence"/>
</dbReference>
<dbReference type="InterPro" id="IPR038607">
    <property type="entry name" value="PhoD-like_sf"/>
</dbReference>
<dbReference type="STRING" id="762486.SAMN05444411_11085"/>
<evidence type="ECO:0000259" key="1">
    <source>
        <dbReference type="Pfam" id="PF09423"/>
    </source>
</evidence>
<keyword evidence="3" id="KW-1185">Reference proteome</keyword>
<organism evidence="2 3">
    <name type="scientific">Lutibacter oricola</name>
    <dbReference type="NCBI Taxonomy" id="762486"/>
    <lineage>
        <taxon>Bacteria</taxon>
        <taxon>Pseudomonadati</taxon>
        <taxon>Bacteroidota</taxon>
        <taxon>Flavobacteriia</taxon>
        <taxon>Flavobacteriales</taxon>
        <taxon>Flavobacteriaceae</taxon>
        <taxon>Lutibacter</taxon>
    </lineage>
</organism>
<dbReference type="AlphaFoldDB" id="A0A1H3F0Z9"/>
<dbReference type="EMBL" id="FNNJ01000010">
    <property type="protein sequence ID" value="SDX84671.1"/>
    <property type="molecule type" value="Genomic_DNA"/>
</dbReference>
<reference evidence="2 3" key="1">
    <citation type="submission" date="2016-10" db="EMBL/GenBank/DDBJ databases">
        <authorList>
            <person name="de Groot N.N."/>
        </authorList>
    </citation>
    <scope>NUCLEOTIDE SEQUENCE [LARGE SCALE GENOMIC DNA]</scope>
    <source>
        <strain evidence="2 3">DSM 24956</strain>
    </source>
</reference>
<dbReference type="RefSeq" id="WP_245729957.1">
    <property type="nucleotide sequence ID" value="NZ_FNNJ01000010.1"/>
</dbReference>
<gene>
    <name evidence="2" type="ORF">SAMN05444411_11085</name>
</gene>
<dbReference type="SUPFAM" id="SSF56300">
    <property type="entry name" value="Metallo-dependent phosphatases"/>
    <property type="match status" value="1"/>
</dbReference>
<proteinExistence type="predicted"/>
<dbReference type="Gene3D" id="3.60.21.70">
    <property type="entry name" value="PhoD-like phosphatase"/>
    <property type="match status" value="1"/>
</dbReference>
<evidence type="ECO:0000313" key="2">
    <source>
        <dbReference type="EMBL" id="SDX84671.1"/>
    </source>
</evidence>
<dbReference type="InterPro" id="IPR029052">
    <property type="entry name" value="Metallo-depent_PP-like"/>
</dbReference>
<dbReference type="Pfam" id="PF09423">
    <property type="entry name" value="PhoD"/>
    <property type="match status" value="1"/>
</dbReference>